<accession>A0ABS8MUS6</accession>
<dbReference type="PANTHER" id="PTHR39168:SF1">
    <property type="entry name" value="TRANSCRIPTIONAL REGULATORY PROTEIN"/>
    <property type="match status" value="1"/>
</dbReference>
<dbReference type="Gene3D" id="1.10.10.10">
    <property type="entry name" value="Winged helix-like DNA-binding domain superfamily/Winged helix DNA-binding domain"/>
    <property type="match status" value="1"/>
</dbReference>
<dbReference type="Pfam" id="PF12840">
    <property type="entry name" value="HTH_20"/>
    <property type="match status" value="1"/>
</dbReference>
<dbReference type="InterPro" id="IPR036390">
    <property type="entry name" value="WH_DNA-bd_sf"/>
</dbReference>
<evidence type="ECO:0000313" key="3">
    <source>
        <dbReference type="Proteomes" id="UP001430919"/>
    </source>
</evidence>
<dbReference type="SMART" id="SM00418">
    <property type="entry name" value="HTH_ARSR"/>
    <property type="match status" value="1"/>
</dbReference>
<gene>
    <name evidence="2" type="ORF">LNQ49_08540</name>
</gene>
<dbReference type="PRINTS" id="PR00778">
    <property type="entry name" value="HTHARSR"/>
</dbReference>
<evidence type="ECO:0000259" key="1">
    <source>
        <dbReference type="PROSITE" id="PS50987"/>
    </source>
</evidence>
<proteinExistence type="predicted"/>
<sequence length="226" mass="25518">MEEQFIKIATLIGDPTRASIMWALLDGKAFTATELAIVANTSPQNISMHLGKLLDADLLCVEKQGRHKYYRFSNKEIAYAIEGMANLISRPVASDKKIVGKLPPIKYCRTCYDHLAGKIGVALTNSLLEQNIIIDANTNFEISLEGEKWFSDFGINIEELKKQRRLFLKPCLDWSERKNHMAGSLAASLLNKMIANDWLRKTTNSRAIIITGKGEKELLRYFKIVV</sequence>
<dbReference type="InterPro" id="IPR036388">
    <property type="entry name" value="WH-like_DNA-bd_sf"/>
</dbReference>
<reference evidence="2" key="1">
    <citation type="submission" date="2021-11" db="EMBL/GenBank/DDBJ databases">
        <title>Description of novel Flavobacterium species.</title>
        <authorList>
            <person name="Saticioglu I.B."/>
            <person name="Ay H."/>
            <person name="Altun S."/>
            <person name="Duman M."/>
        </authorList>
    </citation>
    <scope>NUCLEOTIDE SEQUENCE</scope>
    <source>
        <strain evidence="2">F-65</strain>
    </source>
</reference>
<dbReference type="RefSeq" id="WP_229988245.1">
    <property type="nucleotide sequence ID" value="NZ_JAJJMO010000001.1"/>
</dbReference>
<dbReference type="InterPro" id="IPR011991">
    <property type="entry name" value="ArsR-like_HTH"/>
</dbReference>
<dbReference type="EMBL" id="JAJJMO010000001">
    <property type="protein sequence ID" value="MCC9071625.1"/>
    <property type="molecule type" value="Genomic_DNA"/>
</dbReference>
<dbReference type="PROSITE" id="PS50987">
    <property type="entry name" value="HTH_ARSR_2"/>
    <property type="match status" value="1"/>
</dbReference>
<dbReference type="InterPro" id="IPR052543">
    <property type="entry name" value="HTH_Metal-responsive_Reg"/>
</dbReference>
<dbReference type="CDD" id="cd00090">
    <property type="entry name" value="HTH_ARSR"/>
    <property type="match status" value="1"/>
</dbReference>
<protein>
    <submittedName>
        <fullName evidence="2">Winged helix-turn-helix domain-containing protein</fullName>
    </submittedName>
</protein>
<keyword evidence="3" id="KW-1185">Reference proteome</keyword>
<dbReference type="InterPro" id="IPR001845">
    <property type="entry name" value="HTH_ArsR_DNA-bd_dom"/>
</dbReference>
<organism evidence="2 3">
    <name type="scientific">Flavobacterium pisciphilum</name>
    <dbReference type="NCBI Taxonomy" id="2893755"/>
    <lineage>
        <taxon>Bacteria</taxon>
        <taxon>Pseudomonadati</taxon>
        <taxon>Bacteroidota</taxon>
        <taxon>Flavobacteriia</taxon>
        <taxon>Flavobacteriales</taxon>
        <taxon>Flavobacteriaceae</taxon>
        <taxon>Flavobacterium</taxon>
    </lineage>
</organism>
<feature type="domain" description="HTH arsR-type" evidence="1">
    <location>
        <begin position="1"/>
        <end position="92"/>
    </location>
</feature>
<dbReference type="SUPFAM" id="SSF46785">
    <property type="entry name" value="Winged helix' DNA-binding domain"/>
    <property type="match status" value="1"/>
</dbReference>
<evidence type="ECO:0000313" key="2">
    <source>
        <dbReference type="EMBL" id="MCC9071625.1"/>
    </source>
</evidence>
<dbReference type="PANTHER" id="PTHR39168">
    <property type="entry name" value="TRANSCRIPTIONAL REGULATOR-RELATED"/>
    <property type="match status" value="1"/>
</dbReference>
<comment type="caution">
    <text evidence="2">The sequence shown here is derived from an EMBL/GenBank/DDBJ whole genome shotgun (WGS) entry which is preliminary data.</text>
</comment>
<dbReference type="Proteomes" id="UP001430919">
    <property type="component" value="Unassembled WGS sequence"/>
</dbReference>
<name>A0ABS8MUS6_9FLAO</name>